<protein>
    <submittedName>
        <fullName evidence="4">Uncharacterized protein</fullName>
    </submittedName>
</protein>
<dbReference type="EMBL" id="LO018304">
    <property type="protein sequence ID" value="CUM60411.1"/>
    <property type="molecule type" value="Genomic_DNA"/>
</dbReference>
<dbReference type="PANTHER" id="PTHR44943:SF8">
    <property type="entry name" value="TPR REPEAT-CONTAINING PROTEIN MJ0263"/>
    <property type="match status" value="1"/>
</dbReference>
<feature type="repeat" description="TPR" evidence="3">
    <location>
        <begin position="155"/>
        <end position="188"/>
    </location>
</feature>
<dbReference type="Pfam" id="PF13424">
    <property type="entry name" value="TPR_12"/>
    <property type="match status" value="1"/>
</dbReference>
<feature type="repeat" description="TPR" evidence="3">
    <location>
        <begin position="114"/>
        <end position="147"/>
    </location>
</feature>
<reference evidence="4" key="1">
    <citation type="submission" date="2015-09" db="EMBL/GenBank/DDBJ databases">
        <authorList>
            <person name="Jackson K.R."/>
            <person name="Lunt B.L."/>
            <person name="Fisher J.N.B."/>
            <person name="Gardner A.V."/>
            <person name="Bailey M.E."/>
            <person name="Deus L.M."/>
            <person name="Earl A.S."/>
            <person name="Gibby P.D."/>
            <person name="Hartmann K.A."/>
            <person name="Liu J.E."/>
            <person name="Manci A.M."/>
            <person name="Nielsen D.A."/>
            <person name="Solomon M.B."/>
            <person name="Breakwell D.P."/>
            <person name="Burnett S.H."/>
            <person name="Grose J.H."/>
        </authorList>
    </citation>
    <scope>NUCLEOTIDE SEQUENCE</scope>
    <source>
        <strain evidence="4">7805</strain>
    </source>
</reference>
<dbReference type="PROSITE" id="PS50005">
    <property type="entry name" value="TPR"/>
    <property type="match status" value="4"/>
</dbReference>
<dbReference type="SUPFAM" id="SSF48452">
    <property type="entry name" value="TPR-like"/>
    <property type="match status" value="1"/>
</dbReference>
<proteinExistence type="predicted"/>
<name>A0A1J1JG89_PLAAG</name>
<dbReference type="InterPro" id="IPR011990">
    <property type="entry name" value="TPR-like_helical_dom_sf"/>
</dbReference>
<dbReference type="SMART" id="SM00028">
    <property type="entry name" value="TPR"/>
    <property type="match status" value="5"/>
</dbReference>
<feature type="repeat" description="TPR" evidence="3">
    <location>
        <begin position="9"/>
        <end position="42"/>
    </location>
</feature>
<dbReference type="InterPro" id="IPR051685">
    <property type="entry name" value="Ycf3/AcsC/BcsC/TPR_MFPF"/>
</dbReference>
<dbReference type="Gene3D" id="1.25.40.10">
    <property type="entry name" value="Tetratricopeptide repeat domain"/>
    <property type="match status" value="2"/>
</dbReference>
<gene>
    <name evidence="4" type="ORF">PLAM_2445</name>
</gene>
<keyword evidence="2 3" id="KW-0802">TPR repeat</keyword>
<sequence length="764" mass="88247">MFTEDSNQASVYFQLGKDQEQEGNIEEAIASYLEAVKLSLGNLYYCQGLSEALIKINQPHHWEQAITIYRRIISENPNSIWGIYFLGFSLQNTQQFEAACQAYQNAISINPDFFWAYFSLGNCAKEMQQWEEAIIAYQRALELNPGYTSLNSDIAEAYYQLGKKYIEQNQLEEAAQCYQKALEKQHYQKLAYYDLQEMIAKGFYELGLQNAETGKLSEGIKCFENVSLMQTKGNIYDHIWRGLNSLGFLDETSFYCEIDIRREAVEAYFANTSTYRIISLWDVKADDKEYLKQLGLSITNLEIISKDNIFLEDIYINHFSSAKTQLKRKVARNPQYIAEWFEHTGMYLEQSIIETGYVYSVCPISGRIIRSNQSFFVFPSFFYRFVGDEVFYLLVGEWCNARYCVYFPRWDLIIKFYNAPYTSYHTINSFKAYSVTNWQTFKSYISTPKKQVAPIIGDLFNNLTHYLWDLAGFQYLDDNNLLDKVDKVLVGPYDFFNLGDVFPEIGKDKIEVFDNSINLYQSIVENNYCAVKLVECFIQEKLADRIYQASLKKCSKLFLEEVEQSTQNFPVLWITIRSSRRIWTSQVQGIANIIKKLSVDFPNLSIIFDGWSRTEKSSKNDEVSIASEIAMMEQIIAMIPPEINTHNAIGRMTYEKAVWVHAIDLHISSLGAGMCFTVWLVNKPGVAHGNTFFTQAETHQGTAFPSCRENATEPLVSLPLDKITDEDNSFWGTRNYDCDWNAIYDEVVKIINGLSKKDKKTGIN</sequence>
<dbReference type="RefSeq" id="WP_254034507.1">
    <property type="nucleotide sequence ID" value="NZ_JBIIEP010000004.1"/>
</dbReference>
<organism evidence="4">
    <name type="scientific">Planktothrix agardhii</name>
    <name type="common">Oscillatoria agardhii</name>
    <dbReference type="NCBI Taxonomy" id="1160"/>
    <lineage>
        <taxon>Bacteria</taxon>
        <taxon>Bacillati</taxon>
        <taxon>Cyanobacteriota</taxon>
        <taxon>Cyanophyceae</taxon>
        <taxon>Oscillatoriophycideae</taxon>
        <taxon>Oscillatoriales</taxon>
        <taxon>Microcoleaceae</taxon>
        <taxon>Planktothrix</taxon>
    </lineage>
</organism>
<evidence type="ECO:0000256" key="2">
    <source>
        <dbReference type="ARBA" id="ARBA00022803"/>
    </source>
</evidence>
<dbReference type="PANTHER" id="PTHR44943">
    <property type="entry name" value="CELLULOSE SYNTHASE OPERON PROTEIN C"/>
    <property type="match status" value="1"/>
</dbReference>
<keyword evidence="1" id="KW-0677">Repeat</keyword>
<dbReference type="Pfam" id="PF13181">
    <property type="entry name" value="TPR_8"/>
    <property type="match status" value="2"/>
</dbReference>
<evidence type="ECO:0000256" key="3">
    <source>
        <dbReference type="PROSITE-ProRule" id="PRU00339"/>
    </source>
</evidence>
<evidence type="ECO:0000256" key="1">
    <source>
        <dbReference type="ARBA" id="ARBA00022737"/>
    </source>
</evidence>
<dbReference type="AlphaFoldDB" id="A0A1J1JG89"/>
<accession>A0A1J1JG89</accession>
<dbReference type="PROSITE" id="PS50293">
    <property type="entry name" value="TPR_REGION"/>
    <property type="match status" value="2"/>
</dbReference>
<feature type="repeat" description="TPR" evidence="3">
    <location>
        <begin position="80"/>
        <end position="113"/>
    </location>
</feature>
<dbReference type="InterPro" id="IPR019734">
    <property type="entry name" value="TPR_rpt"/>
</dbReference>
<evidence type="ECO:0000313" key="4">
    <source>
        <dbReference type="EMBL" id="CUM60411.1"/>
    </source>
</evidence>